<protein>
    <submittedName>
        <fullName evidence="1">Uncharacterized protein</fullName>
    </submittedName>
</protein>
<dbReference type="PANTHER" id="PTHR44086">
    <property type="entry name" value="THIOSULFATE SULFURTRANSFERASE RDL2, MITOCHONDRIAL-RELATED"/>
    <property type="match status" value="1"/>
</dbReference>
<dbReference type="PANTHER" id="PTHR44086:SF10">
    <property type="entry name" value="THIOSULFATE SULFURTRANSFERASE_RHODANESE-LIKE DOMAIN-CONTAINING PROTEIN 3"/>
    <property type="match status" value="1"/>
</dbReference>
<dbReference type="CDD" id="cd01519">
    <property type="entry name" value="RHOD_HSP67B2"/>
    <property type="match status" value="1"/>
</dbReference>
<dbReference type="Proteomes" id="UP000008820">
    <property type="component" value="Chromosome 2"/>
</dbReference>
<dbReference type="SUPFAM" id="SSF52821">
    <property type="entry name" value="Rhodanese/Cell cycle control phosphatase"/>
    <property type="match status" value="1"/>
</dbReference>
<dbReference type="AlphaFoldDB" id="A0A1S4FBV1"/>
<gene>
    <name evidence="1" type="primary">5567129</name>
</gene>
<proteinExistence type="predicted"/>
<dbReference type="EnsemblMetazoa" id="AAEL005884-RA">
    <property type="protein sequence ID" value="AAEL005884-PA"/>
    <property type="gene ID" value="AAEL005884"/>
</dbReference>
<name>A0A1S4FBV1_AEDAE</name>
<accession>A0A1S4FBV1</accession>
<reference evidence="1" key="2">
    <citation type="submission" date="2021-02" db="UniProtKB">
        <authorList>
            <consortium name="EnsemblMetazoa"/>
        </authorList>
    </citation>
    <scope>IDENTIFICATION</scope>
    <source>
        <strain evidence="1">LVP_AGWG</strain>
    </source>
</reference>
<dbReference type="Gene3D" id="3.40.250.10">
    <property type="entry name" value="Rhodanese-like domain"/>
    <property type="match status" value="1"/>
</dbReference>
<dbReference type="Pfam" id="PF00581">
    <property type="entry name" value="Rhodanese"/>
    <property type="match status" value="1"/>
</dbReference>
<sequence>MPKTEHDRGNSSILATDHHGRLKLRILVDTSELVCLLGPETSEHRPFFQIPPTSSEPVFGQITFTCVPPLFNWISNLFSSNKMSIATYEEVLDLPNHPEKVLIDVRGADELAATGQIPTSINIPLPTLEQALNLSADEFKAKFGHDKPSPDQEVIFHCKLGGRAQTAADLATRLGYTNARNYKGSWTEWAAKQGL</sequence>
<dbReference type="VEuPathDB" id="VectorBase:AAEL005884"/>
<dbReference type="InterPro" id="IPR001763">
    <property type="entry name" value="Rhodanese-like_dom"/>
</dbReference>
<keyword evidence="2" id="KW-1185">Reference proteome</keyword>
<dbReference type="InterPro" id="IPR036873">
    <property type="entry name" value="Rhodanese-like_dom_sf"/>
</dbReference>
<reference evidence="1 2" key="1">
    <citation type="submission" date="2017-06" db="EMBL/GenBank/DDBJ databases">
        <title>Aedes aegypti genome working group (AGWG) sequencing and assembly.</title>
        <authorList>
            <consortium name="Aedes aegypti Genome Working Group (AGWG)"/>
            <person name="Matthews B.J."/>
        </authorList>
    </citation>
    <scope>NUCLEOTIDE SEQUENCE [LARGE SCALE GENOMIC DNA]</scope>
    <source>
        <strain evidence="1 2">LVP_AGWG</strain>
    </source>
</reference>
<evidence type="ECO:0000313" key="1">
    <source>
        <dbReference type="EnsemblMetazoa" id="AAEL005884-PA"/>
    </source>
</evidence>
<evidence type="ECO:0000313" key="2">
    <source>
        <dbReference type="Proteomes" id="UP000008820"/>
    </source>
</evidence>
<organism evidence="1 2">
    <name type="scientific">Aedes aegypti</name>
    <name type="common">Yellowfever mosquito</name>
    <name type="synonym">Culex aegypti</name>
    <dbReference type="NCBI Taxonomy" id="7159"/>
    <lineage>
        <taxon>Eukaryota</taxon>
        <taxon>Metazoa</taxon>
        <taxon>Ecdysozoa</taxon>
        <taxon>Arthropoda</taxon>
        <taxon>Hexapoda</taxon>
        <taxon>Insecta</taxon>
        <taxon>Pterygota</taxon>
        <taxon>Neoptera</taxon>
        <taxon>Endopterygota</taxon>
        <taxon>Diptera</taxon>
        <taxon>Nematocera</taxon>
        <taxon>Culicoidea</taxon>
        <taxon>Culicidae</taxon>
        <taxon>Culicinae</taxon>
        <taxon>Aedini</taxon>
        <taxon>Aedes</taxon>
        <taxon>Stegomyia</taxon>
    </lineage>
</organism>
<dbReference type="SMART" id="SM00450">
    <property type="entry name" value="RHOD"/>
    <property type="match status" value="1"/>
</dbReference>
<dbReference type="PROSITE" id="PS50206">
    <property type="entry name" value="RHODANESE_3"/>
    <property type="match status" value="1"/>
</dbReference>